<evidence type="ECO:0000313" key="2">
    <source>
        <dbReference type="EMBL" id="CUP00292.1"/>
    </source>
</evidence>
<dbReference type="AlphaFoldDB" id="A0A174JKP1"/>
<gene>
    <name evidence="2" type="ORF">ERS852411_02519</name>
</gene>
<evidence type="ECO:0000256" key="1">
    <source>
        <dbReference type="SAM" id="Phobius"/>
    </source>
</evidence>
<protein>
    <submittedName>
        <fullName evidence="2">Uncharacterized protein</fullName>
    </submittedName>
</protein>
<dbReference type="Proteomes" id="UP000095746">
    <property type="component" value="Unassembled WGS sequence"/>
</dbReference>
<proteinExistence type="predicted"/>
<organism evidence="2 3">
    <name type="scientific">Flavonifractor plautii</name>
    <name type="common">Fusobacterium plautii</name>
    <dbReference type="NCBI Taxonomy" id="292800"/>
    <lineage>
        <taxon>Bacteria</taxon>
        <taxon>Bacillati</taxon>
        <taxon>Bacillota</taxon>
        <taxon>Clostridia</taxon>
        <taxon>Eubacteriales</taxon>
        <taxon>Oscillospiraceae</taxon>
        <taxon>Flavonifractor</taxon>
    </lineage>
</organism>
<name>A0A174JKP1_FLAPL</name>
<dbReference type="EMBL" id="CYZT01000229">
    <property type="protein sequence ID" value="CUP00292.1"/>
    <property type="molecule type" value="Genomic_DNA"/>
</dbReference>
<accession>A0A174JKP1</accession>
<keyword evidence="1" id="KW-1133">Transmembrane helix</keyword>
<reference evidence="2 3" key="1">
    <citation type="submission" date="2015-09" db="EMBL/GenBank/DDBJ databases">
        <authorList>
            <consortium name="Pathogen Informatics"/>
        </authorList>
    </citation>
    <scope>NUCLEOTIDE SEQUENCE [LARGE SCALE GENOMIC DNA]</scope>
    <source>
        <strain evidence="2 3">2789STDY5608854</strain>
    </source>
</reference>
<evidence type="ECO:0000313" key="3">
    <source>
        <dbReference type="Proteomes" id="UP000095746"/>
    </source>
</evidence>
<keyword evidence="1" id="KW-0472">Membrane</keyword>
<keyword evidence="1" id="KW-0812">Transmembrane</keyword>
<sequence>MSKRKKKGGEVQPDKLITLATATLNLITALILLLEKLKS</sequence>
<feature type="transmembrane region" description="Helical" evidence="1">
    <location>
        <begin position="16"/>
        <end position="34"/>
    </location>
</feature>